<evidence type="ECO:0000313" key="1">
    <source>
        <dbReference type="EMBL" id="VDP58675.1"/>
    </source>
</evidence>
<dbReference type="Proteomes" id="UP000050761">
    <property type="component" value="Unassembled WGS sequence"/>
</dbReference>
<reference evidence="3" key="2">
    <citation type="submission" date="2019-09" db="UniProtKB">
        <authorList>
            <consortium name="WormBaseParasite"/>
        </authorList>
    </citation>
    <scope>IDENTIFICATION</scope>
</reference>
<proteinExistence type="predicted"/>
<gene>
    <name evidence="1" type="ORF">HPBE_LOCUS26643</name>
</gene>
<accession>A0A3P8FV05</accession>
<dbReference type="AlphaFoldDB" id="A0A183GVC4"/>
<evidence type="ECO:0000313" key="2">
    <source>
        <dbReference type="Proteomes" id="UP000050761"/>
    </source>
</evidence>
<accession>A0A183GVC4</accession>
<organism evidence="2 3">
    <name type="scientific">Heligmosomoides polygyrus</name>
    <name type="common">Parasitic roundworm</name>
    <dbReference type="NCBI Taxonomy" id="6339"/>
    <lineage>
        <taxon>Eukaryota</taxon>
        <taxon>Metazoa</taxon>
        <taxon>Ecdysozoa</taxon>
        <taxon>Nematoda</taxon>
        <taxon>Chromadorea</taxon>
        <taxon>Rhabditida</taxon>
        <taxon>Rhabditina</taxon>
        <taxon>Rhabditomorpha</taxon>
        <taxon>Strongyloidea</taxon>
        <taxon>Heligmosomidae</taxon>
        <taxon>Heligmosomoides</taxon>
    </lineage>
</organism>
<evidence type="ECO:0000313" key="3">
    <source>
        <dbReference type="WBParaSite" id="HPBE_0002664401-mRNA-1"/>
    </source>
</evidence>
<keyword evidence="2" id="KW-1185">Reference proteome</keyword>
<sequence length="69" mass="7325">MDIGFSVAPPADKVVEDDFSVVETADQAEDEAVENRFRLCIWLGMLVSADVVGCAPEISLSSLVVAVVV</sequence>
<reference evidence="1 2" key="1">
    <citation type="submission" date="2018-11" db="EMBL/GenBank/DDBJ databases">
        <authorList>
            <consortium name="Pathogen Informatics"/>
        </authorList>
    </citation>
    <scope>NUCLEOTIDE SEQUENCE [LARGE SCALE GENOMIC DNA]</scope>
</reference>
<name>A0A183GVC4_HELPZ</name>
<dbReference type="EMBL" id="UZAH01040490">
    <property type="protein sequence ID" value="VDP58675.1"/>
    <property type="molecule type" value="Genomic_DNA"/>
</dbReference>
<protein>
    <submittedName>
        <fullName evidence="3">Transmembrane protein</fullName>
    </submittedName>
</protein>
<dbReference type="WBParaSite" id="HPBE_0002664401-mRNA-1">
    <property type="protein sequence ID" value="HPBE_0002664401-mRNA-1"/>
    <property type="gene ID" value="HPBE_0002664401"/>
</dbReference>